<accession>A0A0A5SL36</accession>
<evidence type="ECO:0000313" key="4">
    <source>
        <dbReference type="EMBL" id="MBE8611382.1"/>
    </source>
</evidence>
<dbReference type="EMBL" id="PKLF01000002">
    <property type="protein sequence ID" value="MBE8611382.1"/>
    <property type="molecule type" value="Genomic_DNA"/>
</dbReference>
<dbReference type="InterPro" id="IPR000182">
    <property type="entry name" value="GNAT_dom"/>
</dbReference>
<dbReference type="EMBL" id="JAPKIY010000006">
    <property type="protein sequence ID" value="MDS0897005.1"/>
    <property type="molecule type" value="Genomic_DNA"/>
</dbReference>
<dbReference type="PANTHER" id="PTHR43877">
    <property type="entry name" value="AMINOALKYLPHOSPHONATE N-ACETYLTRANSFERASE-RELATED-RELATED"/>
    <property type="match status" value="1"/>
</dbReference>
<feature type="domain" description="N-acetyltransferase" evidence="3">
    <location>
        <begin position="1"/>
        <end position="143"/>
    </location>
</feature>
<evidence type="ECO:0000313" key="5">
    <source>
        <dbReference type="EMBL" id="MDS0897005.1"/>
    </source>
</evidence>
<dbReference type="InterPro" id="IPR016181">
    <property type="entry name" value="Acyl_CoA_acyltransferase"/>
</dbReference>
<reference evidence="4" key="1">
    <citation type="submission" date="2017-12" db="EMBL/GenBank/DDBJ databases">
        <title>Genome sequencing and analysis.</title>
        <authorList>
            <person name="Huang Y.-T."/>
        </authorList>
    </citation>
    <scope>NUCLEOTIDE SEQUENCE</scope>
    <source>
        <strain evidence="4">VGH116</strain>
    </source>
</reference>
<dbReference type="Pfam" id="PF00583">
    <property type="entry name" value="Acetyltransf_1"/>
    <property type="match status" value="1"/>
</dbReference>
<dbReference type="InterPro" id="IPR050832">
    <property type="entry name" value="Bact_Acetyltransf"/>
</dbReference>
<evidence type="ECO:0000313" key="6">
    <source>
        <dbReference type="Proteomes" id="UP001182247"/>
    </source>
</evidence>
<keyword evidence="1 5" id="KW-0808">Transferase</keyword>
<reference evidence="5" key="2">
    <citation type="submission" date="2023-02" db="EMBL/GenBank/DDBJ databases">
        <title>Detection, antimicrobial susceptibility and genomic characterization of NDM-producing species of Morganellaceae, Yersiniaceae, and Enterobacteriaceae other than Klebsiella.</title>
        <authorList>
            <person name="Camargo C.H."/>
            <person name="Sacchi C.T."/>
            <person name="Campos K.R."/>
        </authorList>
    </citation>
    <scope>NUCLEOTIDE SEQUENCE</scope>
    <source>
        <strain evidence="5">1189_21</strain>
    </source>
</reference>
<gene>
    <name evidence="4" type="ORF">CYG68_02985</name>
    <name evidence="5" type="ORF">OSC06_03400</name>
</gene>
<dbReference type="EC" id="2.3.1.-" evidence="5"/>
<keyword evidence="2 5" id="KW-0012">Acyltransferase</keyword>
<sequence length="143" mass="16110">MDIRTFQQGDFEEVVALWERCDLVTPPDDPETVIERKMAHDPALFLVAEVNGEVVGTLLGGYDGYRGYAYYLAVHPEFQGRGIANAMVARLEKKLLARGCPQLLLSIPDDNTATLSMFDKLAYDECQQDSLTYSKRLITDPEY</sequence>
<dbReference type="Gene3D" id="3.40.630.30">
    <property type="match status" value="1"/>
</dbReference>
<dbReference type="OrthoDB" id="1821130at2"/>
<dbReference type="GO" id="GO:0016747">
    <property type="term" value="F:acyltransferase activity, transferring groups other than amino-acyl groups"/>
    <property type="evidence" value="ECO:0007669"/>
    <property type="project" value="InterPro"/>
</dbReference>
<evidence type="ECO:0000259" key="3">
    <source>
        <dbReference type="PROSITE" id="PS51186"/>
    </source>
</evidence>
<name>A0A0A5SL36_MORMO</name>
<dbReference type="Proteomes" id="UP001182247">
    <property type="component" value="Unassembled WGS sequence"/>
</dbReference>
<dbReference type="CDD" id="cd04301">
    <property type="entry name" value="NAT_SF"/>
    <property type="match status" value="1"/>
</dbReference>
<dbReference type="RefSeq" id="WP_004236909.1">
    <property type="nucleotide sequence ID" value="NZ_ABGYJJ040000001.1"/>
</dbReference>
<dbReference type="Proteomes" id="UP000650477">
    <property type="component" value="Unassembled WGS sequence"/>
</dbReference>
<dbReference type="STRING" id="582.AL531_04010"/>
<dbReference type="PROSITE" id="PS51186">
    <property type="entry name" value="GNAT"/>
    <property type="match status" value="1"/>
</dbReference>
<proteinExistence type="predicted"/>
<dbReference type="SUPFAM" id="SSF55729">
    <property type="entry name" value="Acyl-CoA N-acyltransferases (Nat)"/>
    <property type="match status" value="1"/>
</dbReference>
<protein>
    <submittedName>
        <fullName evidence="5">GNAT family acetyltransferase</fullName>
        <ecNumber evidence="5">2.3.1.-</ecNumber>
    </submittedName>
</protein>
<comment type="caution">
    <text evidence="5">The sequence shown here is derived from an EMBL/GenBank/DDBJ whole genome shotgun (WGS) entry which is preliminary data.</text>
</comment>
<dbReference type="GeneID" id="93360968"/>
<evidence type="ECO:0000256" key="1">
    <source>
        <dbReference type="ARBA" id="ARBA00022679"/>
    </source>
</evidence>
<organism evidence="5 6">
    <name type="scientific">Morganella morganii</name>
    <name type="common">Proteus morganii</name>
    <dbReference type="NCBI Taxonomy" id="582"/>
    <lineage>
        <taxon>Bacteria</taxon>
        <taxon>Pseudomonadati</taxon>
        <taxon>Pseudomonadota</taxon>
        <taxon>Gammaproteobacteria</taxon>
        <taxon>Enterobacterales</taxon>
        <taxon>Morganellaceae</taxon>
        <taxon>Morganella</taxon>
    </lineage>
</organism>
<dbReference type="AlphaFoldDB" id="A0A0A5SL36"/>
<evidence type="ECO:0000256" key="2">
    <source>
        <dbReference type="ARBA" id="ARBA00023315"/>
    </source>
</evidence>
<dbReference type="NCBIfam" id="NF002959">
    <property type="entry name" value="PRK03624.1"/>
    <property type="match status" value="1"/>
</dbReference>